<feature type="region of interest" description="Disordered" evidence="22">
    <location>
        <begin position="1"/>
        <end position="22"/>
    </location>
</feature>
<feature type="transmembrane region" description="Helical" evidence="23">
    <location>
        <begin position="33"/>
        <end position="55"/>
    </location>
</feature>
<comment type="function">
    <text evidence="19">C-type cytochrome. Part of the cbb3-type cytochrome c oxidase complex.</text>
</comment>
<evidence type="ECO:0000256" key="6">
    <source>
        <dbReference type="ARBA" id="ARBA00022519"/>
    </source>
</evidence>
<accession>A0A285CMS9</accession>
<keyword evidence="17 19" id="KW-0406">Ion transport</keyword>
<dbReference type="Proteomes" id="UP000219467">
    <property type="component" value="Unassembled WGS sequence"/>
</dbReference>
<feature type="binding site" description="covalent" evidence="21">
    <location>
        <position position="224"/>
    </location>
    <ligand>
        <name>heme c</name>
        <dbReference type="ChEBI" id="CHEBI:61717"/>
        <label>2</label>
    </ligand>
</feature>
<proteinExistence type="inferred from homology"/>
<feature type="binding site" description="axial binding residue" evidence="20">
    <location>
        <position position="266"/>
    </location>
    <ligand>
        <name>heme c</name>
        <dbReference type="ChEBI" id="CHEBI:61717"/>
        <label>1</label>
    </ligand>
    <ligandPart>
        <name>Fe</name>
        <dbReference type="ChEBI" id="CHEBI:18248"/>
    </ligandPart>
</feature>
<evidence type="ECO:0000256" key="16">
    <source>
        <dbReference type="ARBA" id="ARBA00023004"/>
    </source>
</evidence>
<dbReference type="UniPathway" id="UPA00705"/>
<dbReference type="GO" id="GO:0009055">
    <property type="term" value="F:electron transfer activity"/>
    <property type="evidence" value="ECO:0007669"/>
    <property type="project" value="InterPro"/>
</dbReference>
<keyword evidence="14 23" id="KW-1133">Transmembrane helix</keyword>
<dbReference type="SUPFAM" id="SSF46626">
    <property type="entry name" value="Cytochrome c"/>
    <property type="match status" value="2"/>
</dbReference>
<evidence type="ECO:0000256" key="13">
    <source>
        <dbReference type="ARBA" id="ARBA00022982"/>
    </source>
</evidence>
<sequence>MSVKPTKQKPGEPPTTGHSWDGIQEYDNPMPRWWLWTFYACIAWAAGYMVLYPAWPLVSAATPGLLGFSTRGDLETEKQRFAEANSAIQAKLVETELTQIAADPELLQYATNAGAAVFRTNCVQCHGSGAAGVQGQGYPNLLDDDWIWGGDIESIHFTVTHGIRNTTNDEARYSEMPRFGADELLDSTQIAQVVEHVLAISGQDHDAALAAEGAVVFAENCAACHTEAGTGSRDVGAPNLTDAIWLYGGDRETLTETVTNARFGVMPNWNVRLTEADIRSVAVYVHGLGGGE</sequence>
<comment type="subcellular location">
    <subcellularLocation>
        <location evidence="1 19">Cell inner membrane</location>
    </subcellularLocation>
</comment>
<keyword evidence="26" id="KW-1185">Reference proteome</keyword>
<dbReference type="PRINTS" id="PR00605">
    <property type="entry name" value="CYTCHROMECIC"/>
</dbReference>
<gene>
    <name evidence="25" type="ORF">SAMN05878503_102255</name>
</gene>
<keyword evidence="13 19" id="KW-0249">Electron transport</keyword>
<keyword evidence="8 19" id="KW-0679">Respiratory chain</keyword>
<comment type="similarity">
    <text evidence="3 19">Belongs to the CcoP / FixP family.</text>
</comment>
<keyword evidence="5 19" id="KW-1003">Cell membrane</keyword>
<keyword evidence="6 19" id="KW-0997">Cell inner membrane</keyword>
<evidence type="ECO:0000256" key="2">
    <source>
        <dbReference type="ARBA" id="ARBA00004673"/>
    </source>
</evidence>
<comment type="cofactor">
    <cofactor evidence="19 21">
        <name>heme c</name>
        <dbReference type="ChEBI" id="CHEBI:61717"/>
    </cofactor>
    <text evidence="19 21">Binds 2 heme C groups per subunit.</text>
</comment>
<feature type="binding site" description="axial binding residue" evidence="20">
    <location>
        <position position="225"/>
    </location>
    <ligand>
        <name>heme c</name>
        <dbReference type="ChEBI" id="CHEBI:61717"/>
        <label>2</label>
    </ligand>
    <ligandPart>
        <name>Fe</name>
        <dbReference type="ChEBI" id="CHEBI:18248"/>
    </ligandPart>
</feature>
<dbReference type="InterPro" id="IPR038414">
    <property type="entry name" value="CcoP_N_sf"/>
</dbReference>
<dbReference type="InterPro" id="IPR036909">
    <property type="entry name" value="Cyt_c-like_dom_sf"/>
</dbReference>
<feature type="domain" description="Cytochrome c" evidence="24">
    <location>
        <begin position="208"/>
        <end position="289"/>
    </location>
</feature>
<evidence type="ECO:0000256" key="9">
    <source>
        <dbReference type="ARBA" id="ARBA00022692"/>
    </source>
</evidence>
<dbReference type="InterPro" id="IPR032858">
    <property type="entry name" value="CcoP_N"/>
</dbReference>
<feature type="binding site" description="axial binding residue" evidence="20">
    <location>
        <position position="176"/>
    </location>
    <ligand>
        <name>heme c</name>
        <dbReference type="ChEBI" id="CHEBI:61717"/>
        <label>2</label>
    </ligand>
    <ligandPart>
        <name>Fe</name>
        <dbReference type="ChEBI" id="CHEBI:18248"/>
    </ligandPart>
</feature>
<feature type="binding site" description="covalent" evidence="21">
    <location>
        <position position="221"/>
    </location>
    <ligand>
        <name>heme c</name>
        <dbReference type="ChEBI" id="CHEBI:61717"/>
        <label>2</label>
    </ligand>
</feature>
<dbReference type="Gene3D" id="1.10.760.10">
    <property type="entry name" value="Cytochrome c-like domain"/>
    <property type="match status" value="2"/>
</dbReference>
<dbReference type="Pfam" id="PF14715">
    <property type="entry name" value="FixP_N"/>
    <property type="match status" value="1"/>
</dbReference>
<reference evidence="26" key="1">
    <citation type="submission" date="2017-08" db="EMBL/GenBank/DDBJ databases">
        <authorList>
            <person name="Varghese N."/>
            <person name="Submissions S."/>
        </authorList>
    </citation>
    <scope>NUCLEOTIDE SEQUENCE [LARGE SCALE GENOMIC DNA]</scope>
    <source>
        <strain evidence="26">JA234</strain>
    </source>
</reference>
<dbReference type="Gene3D" id="6.10.280.130">
    <property type="match status" value="1"/>
</dbReference>
<feature type="binding site" description="covalent" evidence="21">
    <location>
        <position position="125"/>
    </location>
    <ligand>
        <name>heme c</name>
        <dbReference type="ChEBI" id="CHEBI:61717"/>
        <label>1</label>
    </ligand>
</feature>
<evidence type="ECO:0000256" key="1">
    <source>
        <dbReference type="ARBA" id="ARBA00004533"/>
    </source>
</evidence>
<evidence type="ECO:0000256" key="14">
    <source>
        <dbReference type="ARBA" id="ARBA00022989"/>
    </source>
</evidence>
<evidence type="ECO:0000256" key="18">
    <source>
        <dbReference type="ARBA" id="ARBA00023136"/>
    </source>
</evidence>
<name>A0A285CMS9_9RHOB</name>
<evidence type="ECO:0000256" key="5">
    <source>
        <dbReference type="ARBA" id="ARBA00022475"/>
    </source>
</evidence>
<feature type="binding site" description="covalent" evidence="21">
    <location>
        <position position="122"/>
    </location>
    <ligand>
        <name>heme c</name>
        <dbReference type="ChEBI" id="CHEBI:61717"/>
        <label>1</label>
    </ligand>
</feature>
<evidence type="ECO:0000256" key="22">
    <source>
        <dbReference type="SAM" id="MobiDB-lite"/>
    </source>
</evidence>
<evidence type="ECO:0000313" key="26">
    <source>
        <dbReference type="Proteomes" id="UP000219467"/>
    </source>
</evidence>
<evidence type="ECO:0000313" key="25">
    <source>
        <dbReference type="EMBL" id="SNX68735.1"/>
    </source>
</evidence>
<dbReference type="Pfam" id="PF13442">
    <property type="entry name" value="Cytochrome_CBB3"/>
    <property type="match status" value="2"/>
</dbReference>
<dbReference type="GO" id="GO:0005886">
    <property type="term" value="C:plasma membrane"/>
    <property type="evidence" value="ECO:0007669"/>
    <property type="project" value="UniProtKB-SubCell"/>
</dbReference>
<dbReference type="PIRSF" id="PIRSF000006">
    <property type="entry name" value="Cbb3-Cox_fixP"/>
    <property type="match status" value="1"/>
</dbReference>
<dbReference type="AlphaFoldDB" id="A0A285CMS9"/>
<dbReference type="GO" id="GO:0005506">
    <property type="term" value="F:iron ion binding"/>
    <property type="evidence" value="ECO:0007669"/>
    <property type="project" value="InterPro"/>
</dbReference>
<keyword evidence="11" id="KW-0677">Repeat</keyword>
<keyword evidence="7 19" id="KW-0349">Heme</keyword>
<keyword evidence="9 23" id="KW-0812">Transmembrane</keyword>
<evidence type="ECO:0000256" key="4">
    <source>
        <dbReference type="ARBA" id="ARBA00022448"/>
    </source>
</evidence>
<evidence type="ECO:0000256" key="11">
    <source>
        <dbReference type="ARBA" id="ARBA00022737"/>
    </source>
</evidence>
<dbReference type="GO" id="GO:1902600">
    <property type="term" value="P:proton transmembrane transport"/>
    <property type="evidence" value="ECO:0007669"/>
    <property type="project" value="UniProtKB-KW"/>
</dbReference>
<evidence type="ECO:0000259" key="24">
    <source>
        <dbReference type="PROSITE" id="PS51007"/>
    </source>
</evidence>
<dbReference type="NCBIfam" id="TIGR00782">
    <property type="entry name" value="ccoP"/>
    <property type="match status" value="1"/>
</dbReference>
<dbReference type="PROSITE" id="PS51007">
    <property type="entry name" value="CYTC"/>
    <property type="match status" value="2"/>
</dbReference>
<dbReference type="InterPro" id="IPR004678">
    <property type="entry name" value="Cyt_c_oxidase_cbb3_su3"/>
</dbReference>
<keyword evidence="18 19" id="KW-0472">Membrane</keyword>
<comment type="subunit">
    <text evidence="19">Component of the cbb3-type cytochrome c oxidase.</text>
</comment>
<evidence type="ECO:0000256" key="15">
    <source>
        <dbReference type="ARBA" id="ARBA00023002"/>
    </source>
</evidence>
<keyword evidence="15 19" id="KW-0560">Oxidoreductase</keyword>
<dbReference type="InterPro" id="IPR050597">
    <property type="entry name" value="Cytochrome_c_Oxidase_Subunit"/>
</dbReference>
<dbReference type="PANTHER" id="PTHR33751:SF1">
    <property type="entry name" value="CBB3-TYPE CYTOCHROME C OXIDASE SUBUNIT FIXP"/>
    <property type="match status" value="1"/>
</dbReference>
<keyword evidence="10 19" id="KW-0479">Metal-binding</keyword>
<protein>
    <recommendedName>
        <fullName evidence="19">Cbb3-type cytochrome c oxidase subunit</fullName>
    </recommendedName>
</protein>
<comment type="pathway">
    <text evidence="2 19">Energy metabolism; oxidative phosphorylation.</text>
</comment>
<dbReference type="InterPro" id="IPR008168">
    <property type="entry name" value="Cyt_C_IC"/>
</dbReference>
<dbReference type="GO" id="GO:0016491">
    <property type="term" value="F:oxidoreductase activity"/>
    <property type="evidence" value="ECO:0007669"/>
    <property type="project" value="UniProtKB-KW"/>
</dbReference>
<evidence type="ECO:0000256" key="7">
    <source>
        <dbReference type="ARBA" id="ARBA00022617"/>
    </source>
</evidence>
<feature type="domain" description="Cytochrome c" evidence="24">
    <location>
        <begin position="109"/>
        <end position="201"/>
    </location>
</feature>
<keyword evidence="16 19" id="KW-0408">Iron</keyword>
<feature type="binding site" description="axial binding residue" evidence="20">
    <location>
        <position position="126"/>
    </location>
    <ligand>
        <name>heme c</name>
        <dbReference type="ChEBI" id="CHEBI:61717"/>
        <label>1</label>
    </ligand>
    <ligandPart>
        <name>Fe</name>
        <dbReference type="ChEBI" id="CHEBI:18248"/>
    </ligandPart>
</feature>
<evidence type="ECO:0000256" key="19">
    <source>
        <dbReference type="PIRNR" id="PIRNR000006"/>
    </source>
</evidence>
<dbReference type="InterPro" id="IPR009056">
    <property type="entry name" value="Cyt_c-like_dom"/>
</dbReference>
<dbReference type="OrthoDB" id="9811281at2"/>
<evidence type="ECO:0000256" key="23">
    <source>
        <dbReference type="SAM" id="Phobius"/>
    </source>
</evidence>
<evidence type="ECO:0000256" key="8">
    <source>
        <dbReference type="ARBA" id="ARBA00022660"/>
    </source>
</evidence>
<evidence type="ECO:0000256" key="21">
    <source>
        <dbReference type="PIRSR" id="PIRSR000006-2"/>
    </source>
</evidence>
<keyword evidence="12 19" id="KW-0375">Hydrogen ion transport</keyword>
<evidence type="ECO:0000256" key="10">
    <source>
        <dbReference type="ARBA" id="ARBA00022723"/>
    </source>
</evidence>
<dbReference type="GO" id="GO:0006119">
    <property type="term" value="P:oxidative phosphorylation"/>
    <property type="evidence" value="ECO:0007669"/>
    <property type="project" value="UniProtKB-UniPathway"/>
</dbReference>
<dbReference type="PANTHER" id="PTHR33751">
    <property type="entry name" value="CBB3-TYPE CYTOCHROME C OXIDASE SUBUNIT FIXP"/>
    <property type="match status" value="1"/>
</dbReference>
<evidence type="ECO:0000256" key="20">
    <source>
        <dbReference type="PIRSR" id="PIRSR000006-1"/>
    </source>
</evidence>
<evidence type="ECO:0000256" key="17">
    <source>
        <dbReference type="ARBA" id="ARBA00023065"/>
    </source>
</evidence>
<dbReference type="RefSeq" id="WP_097029281.1">
    <property type="nucleotide sequence ID" value="NZ_OAOQ01000002.1"/>
</dbReference>
<organism evidence="25 26">
    <name type="scientific">Cereibacter ovatus</name>
    <dbReference type="NCBI Taxonomy" id="439529"/>
    <lineage>
        <taxon>Bacteria</taxon>
        <taxon>Pseudomonadati</taxon>
        <taxon>Pseudomonadota</taxon>
        <taxon>Alphaproteobacteria</taxon>
        <taxon>Rhodobacterales</taxon>
        <taxon>Paracoccaceae</taxon>
        <taxon>Cereibacter</taxon>
    </lineage>
</organism>
<dbReference type="EMBL" id="OAOQ01000002">
    <property type="protein sequence ID" value="SNX68735.1"/>
    <property type="molecule type" value="Genomic_DNA"/>
</dbReference>
<evidence type="ECO:0000256" key="12">
    <source>
        <dbReference type="ARBA" id="ARBA00022781"/>
    </source>
</evidence>
<evidence type="ECO:0000256" key="3">
    <source>
        <dbReference type="ARBA" id="ARBA00006113"/>
    </source>
</evidence>
<dbReference type="GO" id="GO:0020037">
    <property type="term" value="F:heme binding"/>
    <property type="evidence" value="ECO:0007669"/>
    <property type="project" value="InterPro"/>
</dbReference>
<keyword evidence="4 19" id="KW-0813">Transport</keyword>